<dbReference type="AlphaFoldDB" id="A0A1Q8ZZH2"/>
<keyword evidence="4" id="KW-1185">Reference proteome</keyword>
<keyword evidence="2" id="KW-0645">Protease</keyword>
<evidence type="ECO:0000256" key="1">
    <source>
        <dbReference type="SAM" id="Phobius"/>
    </source>
</evidence>
<dbReference type="RefSeq" id="WP_075616855.1">
    <property type="nucleotide sequence ID" value="NZ_JACIED010000002.1"/>
</dbReference>
<dbReference type="STRING" id="887144.BJF91_04650"/>
<dbReference type="GO" id="GO:0008233">
    <property type="term" value="F:peptidase activity"/>
    <property type="evidence" value="ECO:0007669"/>
    <property type="project" value="UniProtKB-KW"/>
</dbReference>
<dbReference type="Proteomes" id="UP000544107">
    <property type="component" value="Unassembled WGS sequence"/>
</dbReference>
<accession>A0A1Q8ZZH2</accession>
<dbReference type="OrthoDB" id="8374816at2"/>
<protein>
    <submittedName>
        <fullName evidence="2">ATP-dependent protease ClpP protease subunit</fullName>
    </submittedName>
</protein>
<gene>
    <name evidence="3" type="ORF">BJF91_04650</name>
    <name evidence="2" type="ORF">GGQ71_001606</name>
</gene>
<dbReference type="Proteomes" id="UP000185598">
    <property type="component" value="Unassembled WGS sequence"/>
</dbReference>
<proteinExistence type="predicted"/>
<dbReference type="EMBL" id="JACIED010000002">
    <property type="protein sequence ID" value="MBB4007343.1"/>
    <property type="molecule type" value="Genomic_DNA"/>
</dbReference>
<comment type="caution">
    <text evidence="3">The sequence shown here is derived from an EMBL/GenBank/DDBJ whole genome shotgun (WGS) entry which is preliminary data.</text>
</comment>
<evidence type="ECO:0000313" key="3">
    <source>
        <dbReference type="EMBL" id="OLP47681.1"/>
    </source>
</evidence>
<sequence>MAAMRWVMTVVGVLAIAMGVLWMAQGAGLFPYPQSSFMINQTPWIIWGGLLALVGLVITWGAGRVLR</sequence>
<organism evidence="3 4">
    <name type="scientific">Allorhizobium taibaishanense</name>
    <dbReference type="NCBI Taxonomy" id="887144"/>
    <lineage>
        <taxon>Bacteria</taxon>
        <taxon>Pseudomonadati</taxon>
        <taxon>Pseudomonadota</taxon>
        <taxon>Alphaproteobacteria</taxon>
        <taxon>Hyphomicrobiales</taxon>
        <taxon>Rhizobiaceae</taxon>
        <taxon>Rhizobium/Agrobacterium group</taxon>
        <taxon>Allorhizobium</taxon>
    </lineage>
</organism>
<evidence type="ECO:0000313" key="4">
    <source>
        <dbReference type="Proteomes" id="UP000185598"/>
    </source>
</evidence>
<keyword evidence="1" id="KW-1133">Transmembrane helix</keyword>
<evidence type="ECO:0000313" key="5">
    <source>
        <dbReference type="Proteomes" id="UP000544107"/>
    </source>
</evidence>
<feature type="transmembrane region" description="Helical" evidence="1">
    <location>
        <begin position="42"/>
        <end position="63"/>
    </location>
</feature>
<keyword evidence="1" id="KW-0812">Transmembrane</keyword>
<keyword evidence="2" id="KW-0378">Hydrolase</keyword>
<keyword evidence="1" id="KW-0472">Membrane</keyword>
<dbReference type="GO" id="GO:0006508">
    <property type="term" value="P:proteolysis"/>
    <property type="evidence" value="ECO:0007669"/>
    <property type="project" value="UniProtKB-KW"/>
</dbReference>
<reference evidence="3 4" key="1">
    <citation type="submission" date="2016-09" db="EMBL/GenBank/DDBJ databases">
        <title>Rhizobium oryziradicis sp. nov., isolated from the root of rice.</title>
        <authorList>
            <person name="Zhao J."/>
            <person name="Zhang X."/>
        </authorList>
    </citation>
    <scope>NUCLEOTIDE SEQUENCE [LARGE SCALE GENOMIC DNA]</scope>
    <source>
        <strain evidence="3 4">14971</strain>
    </source>
</reference>
<reference evidence="2 5" key="2">
    <citation type="submission" date="2020-08" db="EMBL/GenBank/DDBJ databases">
        <title>Genomic Encyclopedia of Type Strains, Phase IV (KMG-IV): sequencing the most valuable type-strain genomes for metagenomic binning, comparative biology and taxonomic classification.</title>
        <authorList>
            <person name="Goeker M."/>
        </authorList>
    </citation>
    <scope>NUCLEOTIDE SEQUENCE [LARGE SCALE GENOMIC DNA]</scope>
    <source>
        <strain evidence="2 5">DSM 100021</strain>
    </source>
</reference>
<dbReference type="EMBL" id="MKIN01000027">
    <property type="protein sequence ID" value="OLP47681.1"/>
    <property type="molecule type" value="Genomic_DNA"/>
</dbReference>
<name>A0A1Q8ZZH2_9HYPH</name>
<evidence type="ECO:0000313" key="2">
    <source>
        <dbReference type="EMBL" id="MBB4007343.1"/>
    </source>
</evidence>